<keyword evidence="1" id="KW-0479">Metal-binding</keyword>
<evidence type="ECO:0000256" key="4">
    <source>
        <dbReference type="SAM" id="MobiDB-lite"/>
    </source>
</evidence>
<keyword evidence="7" id="KW-1185">Reference proteome</keyword>
<dbReference type="GO" id="GO:0003729">
    <property type="term" value="F:mRNA binding"/>
    <property type="evidence" value="ECO:0007669"/>
    <property type="project" value="TreeGrafter"/>
</dbReference>
<dbReference type="Proteomes" id="UP001165085">
    <property type="component" value="Unassembled WGS sequence"/>
</dbReference>
<dbReference type="InterPro" id="IPR032378">
    <property type="entry name" value="ZC3H15/TMA46_C"/>
</dbReference>
<gene>
    <name evidence="6" type="ORF">TrST_g9645</name>
</gene>
<feature type="region of interest" description="Disordered" evidence="4">
    <location>
        <begin position="100"/>
        <end position="126"/>
    </location>
</feature>
<name>A0A9W7A2X8_9STRA</name>
<evidence type="ECO:0000259" key="5">
    <source>
        <dbReference type="Pfam" id="PF16543"/>
    </source>
</evidence>
<feature type="compositionally biased region" description="Basic and acidic residues" evidence="4">
    <location>
        <begin position="8"/>
        <end position="20"/>
    </location>
</feature>
<keyword evidence="3" id="KW-0862">Zinc</keyword>
<dbReference type="Gene3D" id="6.20.400.10">
    <property type="match status" value="1"/>
</dbReference>
<evidence type="ECO:0000256" key="3">
    <source>
        <dbReference type="ARBA" id="ARBA00022833"/>
    </source>
</evidence>
<evidence type="ECO:0000256" key="1">
    <source>
        <dbReference type="ARBA" id="ARBA00022723"/>
    </source>
</evidence>
<evidence type="ECO:0000256" key="2">
    <source>
        <dbReference type="ARBA" id="ARBA00022771"/>
    </source>
</evidence>
<accession>A0A9W7A2X8</accession>
<feature type="region of interest" description="Disordered" evidence="4">
    <location>
        <begin position="170"/>
        <end position="195"/>
    </location>
</feature>
<reference evidence="7" key="1">
    <citation type="journal article" date="2023" name="Commun. Biol.">
        <title>Genome analysis of Parmales, the sister group of diatoms, reveals the evolutionary specialization of diatoms from phago-mixotrophs to photoautotrophs.</title>
        <authorList>
            <person name="Ban H."/>
            <person name="Sato S."/>
            <person name="Yoshikawa S."/>
            <person name="Yamada K."/>
            <person name="Nakamura Y."/>
            <person name="Ichinomiya M."/>
            <person name="Sato N."/>
            <person name="Blanc-Mathieu R."/>
            <person name="Endo H."/>
            <person name="Kuwata A."/>
            <person name="Ogata H."/>
        </authorList>
    </citation>
    <scope>NUCLEOTIDE SEQUENCE [LARGE SCALE GENOMIC DNA]</scope>
    <source>
        <strain evidence="7">NIES 3701</strain>
    </source>
</reference>
<dbReference type="OrthoDB" id="278280at2759"/>
<comment type="caution">
    <text evidence="6">The sequence shown here is derived from an EMBL/GenBank/DDBJ whole genome shotgun (WGS) entry which is preliminary data.</text>
</comment>
<dbReference type="PANTHER" id="PTHR12681:SF0">
    <property type="entry name" value="ZINC FINGER CCCH DOMAIN-CONTAINING PROTEIN 15"/>
    <property type="match status" value="1"/>
</dbReference>
<dbReference type="AlphaFoldDB" id="A0A9W7A2X8"/>
<feature type="domain" description="ZC3H15/TMA46 family C-terminal" evidence="5">
    <location>
        <begin position="153"/>
        <end position="244"/>
    </location>
</feature>
<dbReference type="PANTHER" id="PTHR12681">
    <property type="entry name" value="ZINC FINGER-CONTAINING PROTEIN P48ZNF"/>
    <property type="match status" value="1"/>
</dbReference>
<organism evidence="6 7">
    <name type="scientific">Triparma strigata</name>
    <dbReference type="NCBI Taxonomy" id="1606541"/>
    <lineage>
        <taxon>Eukaryota</taxon>
        <taxon>Sar</taxon>
        <taxon>Stramenopiles</taxon>
        <taxon>Ochrophyta</taxon>
        <taxon>Bolidophyceae</taxon>
        <taxon>Parmales</taxon>
        <taxon>Triparmaceae</taxon>
        <taxon>Triparma</taxon>
    </lineage>
</organism>
<dbReference type="GO" id="GO:0002181">
    <property type="term" value="P:cytoplasmic translation"/>
    <property type="evidence" value="ECO:0007669"/>
    <property type="project" value="TreeGrafter"/>
</dbReference>
<keyword evidence="2" id="KW-0863">Zinc-finger</keyword>
<feature type="compositionally biased region" description="Basic and acidic residues" evidence="4">
    <location>
        <begin position="105"/>
        <end position="121"/>
    </location>
</feature>
<dbReference type="GO" id="GO:0008270">
    <property type="term" value="F:zinc ion binding"/>
    <property type="evidence" value="ECO:0007669"/>
    <property type="project" value="UniProtKB-KW"/>
</dbReference>
<sequence length="308" mass="33923">MKSKFAKKKDEGGKKAEQKKKAQKIADATFGLKNKNKSAKVQKFVQATEKSIHNGGDQKSRQAADKLKMAKANKRAAKKAQEEERDALFGAALMAVSKKTTVSGKKIEAQGRDGGDEEKKAKPGQSRAMKLMYQMDAQELADKNKDDPNYVETMEDVIEQKRQEMFAKLKASGKKGTPVTEASLKEWQDRKKKRKADAARKLVEAEMKKKKGGKGLSVLSGRALYEYNQKLFVDDAAADNDVNVVGKDLAGLNEGGDGDENGQPETVFKFAATGEEEKKLPAKVKDLKIDESAFLDGDDDDLDDIKDD</sequence>
<dbReference type="EMBL" id="BRXY01000098">
    <property type="protein sequence ID" value="GMH64887.1"/>
    <property type="molecule type" value="Genomic_DNA"/>
</dbReference>
<feature type="region of interest" description="Disordered" evidence="4">
    <location>
        <begin position="1"/>
        <end position="29"/>
    </location>
</feature>
<proteinExistence type="predicted"/>
<evidence type="ECO:0000313" key="7">
    <source>
        <dbReference type="Proteomes" id="UP001165085"/>
    </source>
</evidence>
<evidence type="ECO:0000313" key="6">
    <source>
        <dbReference type="EMBL" id="GMH64887.1"/>
    </source>
</evidence>
<protein>
    <recommendedName>
        <fullName evidence="5">ZC3H15/TMA46 family C-terminal domain-containing protein</fullName>
    </recommendedName>
</protein>
<dbReference type="Pfam" id="PF16543">
    <property type="entry name" value="DFRP_C"/>
    <property type="match status" value="1"/>
</dbReference>
<dbReference type="GO" id="GO:0005829">
    <property type="term" value="C:cytosol"/>
    <property type="evidence" value="ECO:0007669"/>
    <property type="project" value="TreeGrafter"/>
</dbReference>